<dbReference type="Proteomes" id="UP001153076">
    <property type="component" value="Unassembled WGS sequence"/>
</dbReference>
<dbReference type="AlphaFoldDB" id="A0A9Q1GIH3"/>
<dbReference type="SUPFAM" id="SSF56219">
    <property type="entry name" value="DNase I-like"/>
    <property type="match status" value="1"/>
</dbReference>
<dbReference type="InterPro" id="IPR036691">
    <property type="entry name" value="Endo/exonu/phosph_ase_sf"/>
</dbReference>
<name>A0A9Q1GIH3_9CARY</name>
<dbReference type="EMBL" id="JAKOGI010002789">
    <property type="protein sequence ID" value="KAJ8421316.1"/>
    <property type="molecule type" value="Genomic_DNA"/>
</dbReference>
<organism evidence="1 2">
    <name type="scientific">Carnegiea gigantea</name>
    <dbReference type="NCBI Taxonomy" id="171969"/>
    <lineage>
        <taxon>Eukaryota</taxon>
        <taxon>Viridiplantae</taxon>
        <taxon>Streptophyta</taxon>
        <taxon>Embryophyta</taxon>
        <taxon>Tracheophyta</taxon>
        <taxon>Spermatophyta</taxon>
        <taxon>Magnoliopsida</taxon>
        <taxon>eudicotyledons</taxon>
        <taxon>Gunneridae</taxon>
        <taxon>Pentapetalae</taxon>
        <taxon>Caryophyllales</taxon>
        <taxon>Cactineae</taxon>
        <taxon>Cactaceae</taxon>
        <taxon>Cactoideae</taxon>
        <taxon>Echinocereeae</taxon>
        <taxon>Carnegiea</taxon>
    </lineage>
</organism>
<dbReference type="Gene3D" id="3.60.10.10">
    <property type="entry name" value="Endonuclease/exonuclease/phosphatase"/>
    <property type="match status" value="1"/>
</dbReference>
<evidence type="ECO:0000313" key="1">
    <source>
        <dbReference type="EMBL" id="KAJ8421316.1"/>
    </source>
</evidence>
<accession>A0A9Q1GIH3</accession>
<comment type="caution">
    <text evidence="1">The sequence shown here is derived from an EMBL/GenBank/DDBJ whole genome shotgun (WGS) entry which is preliminary data.</text>
</comment>
<proteinExistence type="predicted"/>
<sequence length="320" mass="36959">METDAIPSTTATNMQHLQQPEGLTEEFTPVMHCHAIQGSTNKKFYITYVYGQNQPQQQSPMWKDLLAILESMNKAWCMLGDFNAVLSEEDRMGGGEVQDLDVVWPHLFVDEMSTFSKTIREVSVLSYTKHMEFSIIVESAVPKSRTKRPLLQLRAFLATRARNDLLALQQPLLQDPNNTRLIQEEAQSRSKYMDILSSSMALMKQQSNMEWLHYGDENTRLFFAKVKKRKLATYIYTIKKENGGMVKGFEEVGKLMHNYDNSLQGNHCISREDGFNSGFYKATWLTISSLVYAVAYKPIFRNHRWFLEDAIIPFKVHAYK</sequence>
<protein>
    <submittedName>
        <fullName evidence="1">Uncharacterized protein</fullName>
    </submittedName>
</protein>
<gene>
    <name evidence="1" type="ORF">Cgig2_018730</name>
</gene>
<reference evidence="1" key="1">
    <citation type="submission" date="2022-04" db="EMBL/GenBank/DDBJ databases">
        <title>Carnegiea gigantea Genome sequencing and assembly v2.</title>
        <authorList>
            <person name="Copetti D."/>
            <person name="Sanderson M.J."/>
            <person name="Burquez A."/>
            <person name="Wojciechowski M.F."/>
        </authorList>
    </citation>
    <scope>NUCLEOTIDE SEQUENCE</scope>
    <source>
        <strain evidence="1">SGP5-SGP5p</strain>
        <tissue evidence="1">Aerial part</tissue>
    </source>
</reference>
<evidence type="ECO:0000313" key="2">
    <source>
        <dbReference type="Proteomes" id="UP001153076"/>
    </source>
</evidence>
<keyword evidence="2" id="KW-1185">Reference proteome</keyword>